<name>X0YP12_9ZZZZ</name>
<protein>
    <recommendedName>
        <fullName evidence="2">Squalene cyclase C-terminal domain-containing protein</fullName>
    </recommendedName>
</protein>
<feature type="non-terminal residue" evidence="1">
    <location>
        <position position="252"/>
    </location>
</feature>
<sequence>PIPWLLKDNNPSVKYFTLIDVLEKAENDPEARKTKEEIMKKGVVPKILDKQKEGGYWEDSQNFYTAKYKGTVWQIIILAELGADGKDDRIRKACEFILENSQDRESNGFSMWVSTKKGEGRSTGVIPCLTGNLVYSLIKLGYLKDERVQNSINWITTYQRFDDGIKSAPKDWPYERFVICWGKHSCHMGVVKALKTLAEIPPNQRNKKVKNTIEEGVEYLLKHHIYKRSHNLGRVSKPGWLRFGFPLMYQTD</sequence>
<dbReference type="EMBL" id="BARS01042009">
    <property type="protein sequence ID" value="GAG38446.1"/>
    <property type="molecule type" value="Genomic_DNA"/>
</dbReference>
<accession>X0YP12</accession>
<evidence type="ECO:0000313" key="1">
    <source>
        <dbReference type="EMBL" id="GAG38446.1"/>
    </source>
</evidence>
<dbReference type="SUPFAM" id="SSF48239">
    <property type="entry name" value="Terpenoid cyclases/Protein prenyltransferases"/>
    <property type="match status" value="1"/>
</dbReference>
<dbReference type="AlphaFoldDB" id="X0YP12"/>
<organism evidence="1">
    <name type="scientific">marine sediment metagenome</name>
    <dbReference type="NCBI Taxonomy" id="412755"/>
    <lineage>
        <taxon>unclassified sequences</taxon>
        <taxon>metagenomes</taxon>
        <taxon>ecological metagenomes</taxon>
    </lineage>
</organism>
<evidence type="ECO:0008006" key="2">
    <source>
        <dbReference type="Google" id="ProtNLM"/>
    </source>
</evidence>
<feature type="non-terminal residue" evidence="1">
    <location>
        <position position="1"/>
    </location>
</feature>
<comment type="caution">
    <text evidence="1">The sequence shown here is derived from an EMBL/GenBank/DDBJ whole genome shotgun (WGS) entry which is preliminary data.</text>
</comment>
<proteinExistence type="predicted"/>
<dbReference type="InterPro" id="IPR008930">
    <property type="entry name" value="Terpenoid_cyclase/PrenylTrfase"/>
</dbReference>
<reference evidence="1" key="1">
    <citation type="journal article" date="2014" name="Front. Microbiol.">
        <title>High frequency of phylogenetically diverse reductive dehalogenase-homologous genes in deep subseafloor sedimentary metagenomes.</title>
        <authorList>
            <person name="Kawai M."/>
            <person name="Futagami T."/>
            <person name="Toyoda A."/>
            <person name="Takaki Y."/>
            <person name="Nishi S."/>
            <person name="Hori S."/>
            <person name="Arai W."/>
            <person name="Tsubouchi T."/>
            <person name="Morono Y."/>
            <person name="Uchiyama I."/>
            <person name="Ito T."/>
            <person name="Fujiyama A."/>
            <person name="Inagaki F."/>
            <person name="Takami H."/>
        </authorList>
    </citation>
    <scope>NUCLEOTIDE SEQUENCE</scope>
    <source>
        <strain evidence="1">Expedition CK06-06</strain>
    </source>
</reference>
<dbReference type="Gene3D" id="1.50.10.20">
    <property type="match status" value="1"/>
</dbReference>
<gene>
    <name evidence="1" type="ORF">S01H1_63796</name>
</gene>